<reference evidence="2" key="1">
    <citation type="submission" date="2021-08" db="EMBL/GenBank/DDBJ databases">
        <title>Hoeflea bacterium WL0058 sp. nov., isolated from the sediment.</title>
        <authorList>
            <person name="Wang L."/>
            <person name="Zhang D."/>
        </authorList>
    </citation>
    <scope>NUCLEOTIDE SEQUENCE</scope>
    <source>
        <strain evidence="2">WL0058</strain>
    </source>
</reference>
<dbReference type="Proteomes" id="UP001196509">
    <property type="component" value="Unassembled WGS sequence"/>
</dbReference>
<dbReference type="Pfam" id="PF06147">
    <property type="entry name" value="DUF968"/>
    <property type="match status" value="1"/>
</dbReference>
<evidence type="ECO:0000256" key="1">
    <source>
        <dbReference type="SAM" id="MobiDB-lite"/>
    </source>
</evidence>
<evidence type="ECO:0000313" key="2">
    <source>
        <dbReference type="EMBL" id="MBW8636219.1"/>
    </source>
</evidence>
<gene>
    <name evidence="2" type="ORF">K1W69_03385</name>
</gene>
<dbReference type="AlphaFoldDB" id="A0AAE3CZ28"/>
<proteinExistence type="predicted"/>
<feature type="region of interest" description="Disordered" evidence="1">
    <location>
        <begin position="62"/>
        <end position="83"/>
    </location>
</feature>
<dbReference type="InterPro" id="IPR010373">
    <property type="entry name" value="DUF968"/>
</dbReference>
<evidence type="ECO:0000313" key="3">
    <source>
        <dbReference type="Proteomes" id="UP001196509"/>
    </source>
</evidence>
<comment type="caution">
    <text evidence="2">The sequence shown here is derived from an EMBL/GenBank/DDBJ whole genome shotgun (WGS) entry which is preliminary data.</text>
</comment>
<keyword evidence="3" id="KW-1185">Reference proteome</keyword>
<dbReference type="EMBL" id="JAICBX010000001">
    <property type="protein sequence ID" value="MBW8636219.1"/>
    <property type="molecule type" value="Genomic_DNA"/>
</dbReference>
<name>A0AAE3CZ28_9HYPH</name>
<protein>
    <submittedName>
        <fullName evidence="2">DUF968 domain-containing protein</fullName>
    </submittedName>
</protein>
<dbReference type="Gene3D" id="3.30.40.190">
    <property type="match status" value="1"/>
</dbReference>
<accession>A0AAE3CZ28</accession>
<organism evidence="2 3">
    <name type="scientific">Flavimaribacter sediminis</name>
    <dbReference type="NCBI Taxonomy" id="2865987"/>
    <lineage>
        <taxon>Bacteria</taxon>
        <taxon>Pseudomonadati</taxon>
        <taxon>Pseudomonadota</taxon>
        <taxon>Alphaproteobacteria</taxon>
        <taxon>Hyphomicrobiales</taxon>
        <taxon>Rhizobiaceae</taxon>
        <taxon>Flavimaribacter</taxon>
    </lineage>
</organism>
<sequence length="208" mass="22932">MTFGNAFGLSLYKSAKVDAAEMDAQFPKANDVPALHSSVGTNANDGTAEPVEQKCDVNGKAALKERNTERGGNGSVAKPLTRSKNPIDKSVLTFGEPKRIRDPEHLKFVARHRCVVCGRNGAQAHHLTFAQPHALGRKVSDEFTVPLCSKHHQELHQFGDEKAWWSKIGIEPMKIANELWRMKRQLAEARNAGRDAEVAEKLLGSKQT</sequence>